<gene>
    <name evidence="15" type="primary">mutM</name>
    <name evidence="15" type="synonym">fpg</name>
    <name evidence="18" type="ORF">BGI27_13130</name>
    <name evidence="19" type="ORF">CGU29_12565</name>
</gene>
<sequence length="275" mass="30608">MPELPEVETTRLGIAPNLEGRSVTGVRVRQPRLRYPIPEDLAERLCGQTILAVKRRAKYLLLEFSHGSLLLHLGMSGSLRIVPADTPPVAHEHFDLVCNNTALRLRDPRRFGAVLWLEPPANRHPLLARLGIEPLEEGFDGPALHALCKGKRTPIKQLLMDGHLIVGIGNIYASESLFRARIHPATPAGRLTLARCTRLTSEIRQTLRDALAAGGSSLRDFVHSDGSSGYFQQQYFVYGRDNEPCRHCGSTVRRLIQGQRASFYCPRCQRTPPGT</sequence>
<keyword evidence="7 15" id="KW-0378">Hydrolase</keyword>
<dbReference type="NCBIfam" id="NF002211">
    <property type="entry name" value="PRK01103.1"/>
    <property type="match status" value="1"/>
</dbReference>
<evidence type="ECO:0000256" key="15">
    <source>
        <dbReference type="HAMAP-Rule" id="MF_00103"/>
    </source>
</evidence>
<comment type="subunit">
    <text evidence="3 15">Monomer.</text>
</comment>
<evidence type="ECO:0000256" key="4">
    <source>
        <dbReference type="ARBA" id="ARBA00022723"/>
    </source>
</evidence>
<keyword evidence="13 15" id="KW-0326">Glycosidase</keyword>
<evidence type="ECO:0000259" key="16">
    <source>
        <dbReference type="PROSITE" id="PS51066"/>
    </source>
</evidence>
<dbReference type="RefSeq" id="WP_095525326.1">
    <property type="nucleotide sequence ID" value="NZ_MDUX01000048.1"/>
</dbReference>
<dbReference type="SUPFAM" id="SSF46946">
    <property type="entry name" value="S13-like H2TH domain"/>
    <property type="match status" value="1"/>
</dbReference>
<dbReference type="InterPro" id="IPR015886">
    <property type="entry name" value="H2TH_FPG"/>
</dbReference>
<reference evidence="19 20" key="2">
    <citation type="submission" date="2017-07" db="EMBL/GenBank/DDBJ databases">
        <title>Candidatus Dactylopiibacterium carminicum, a nitrogen-fixing symbiont of the cochineal insect Dactylopius coccus and Dactylopius opuntiae (Hemiptera: Coccoidea: Dactylopiidae).</title>
        <authorList>
            <person name="Vera A."/>
        </authorList>
    </citation>
    <scope>NUCLEOTIDE SEQUENCE [LARGE SCALE GENOMIC DNA]</scope>
    <source>
        <strain evidence="19 20">NFDCM</strain>
    </source>
</reference>
<dbReference type="GO" id="GO:0008270">
    <property type="term" value="F:zinc ion binding"/>
    <property type="evidence" value="ECO:0007669"/>
    <property type="project" value="UniProtKB-UniRule"/>
</dbReference>
<feature type="active site" description="Proton donor; for beta-elimination activity" evidence="15">
    <location>
        <position position="58"/>
    </location>
</feature>
<dbReference type="Gene3D" id="1.10.8.50">
    <property type="match status" value="1"/>
</dbReference>
<dbReference type="InterPro" id="IPR000214">
    <property type="entry name" value="Znf_DNA_glyclase/AP_lyase"/>
</dbReference>
<keyword evidence="12 15" id="KW-0511">Multifunctional enzyme</keyword>
<evidence type="ECO:0000256" key="12">
    <source>
        <dbReference type="ARBA" id="ARBA00023268"/>
    </source>
</evidence>
<comment type="catalytic activity">
    <reaction evidence="1 15">
        <text>Hydrolysis of DNA containing ring-opened 7-methylguanine residues, releasing 2,6-diamino-4-hydroxy-5-(N-methyl)formamidopyrimidine.</text>
        <dbReference type="EC" id="3.2.2.23"/>
    </reaction>
</comment>
<keyword evidence="5 15" id="KW-0227">DNA damage</keyword>
<evidence type="ECO:0000256" key="2">
    <source>
        <dbReference type="ARBA" id="ARBA00009409"/>
    </source>
</evidence>
<reference evidence="18 21" key="1">
    <citation type="submission" date="2016-08" db="EMBL/GenBank/DDBJ databases">
        <title>Candidatus Dactylopiibacterium carminicum genome sequence.</title>
        <authorList>
            <person name="Ramirez-Puebla S.T."/>
            <person name="Ormeno-Orrillo E."/>
            <person name="Vera-Ponce De Leon A."/>
            <person name="Luis L."/>
            <person name="Sanchez-Flores A."/>
            <person name="Monica R."/>
            <person name="Martinez-Romero E."/>
        </authorList>
    </citation>
    <scope>NUCLEOTIDE SEQUENCE [LARGE SCALE GENOMIC DNA]</scope>
    <source>
        <strain evidence="18">END1</strain>
    </source>
</reference>
<dbReference type="NCBIfam" id="TIGR00577">
    <property type="entry name" value="fpg"/>
    <property type="match status" value="1"/>
</dbReference>
<evidence type="ECO:0000256" key="10">
    <source>
        <dbReference type="ARBA" id="ARBA00023204"/>
    </source>
</evidence>
<evidence type="ECO:0000313" key="18">
    <source>
        <dbReference type="EMBL" id="KAF7598451.1"/>
    </source>
</evidence>
<dbReference type="PANTHER" id="PTHR22993">
    <property type="entry name" value="FORMAMIDOPYRIMIDINE-DNA GLYCOSYLASE"/>
    <property type="match status" value="1"/>
</dbReference>
<feature type="binding site" evidence="15">
    <location>
        <position position="91"/>
    </location>
    <ligand>
        <name>DNA</name>
        <dbReference type="ChEBI" id="CHEBI:16991"/>
    </ligand>
</feature>
<feature type="domain" description="FPG-type" evidence="16">
    <location>
        <begin position="236"/>
        <end position="270"/>
    </location>
</feature>
<dbReference type="Gene3D" id="3.20.190.10">
    <property type="entry name" value="MutM-like, N-terminal"/>
    <property type="match status" value="1"/>
</dbReference>
<dbReference type="InterPro" id="IPR010663">
    <property type="entry name" value="Znf_FPG/IleRS"/>
</dbReference>
<evidence type="ECO:0000256" key="9">
    <source>
        <dbReference type="ARBA" id="ARBA00023125"/>
    </source>
</evidence>
<dbReference type="EMBL" id="MDUX01000048">
    <property type="protein sequence ID" value="KAF7598451.1"/>
    <property type="molecule type" value="Genomic_DNA"/>
</dbReference>
<dbReference type="SMART" id="SM01232">
    <property type="entry name" value="H2TH"/>
    <property type="match status" value="1"/>
</dbReference>
<dbReference type="OrthoDB" id="9800855at2"/>
<keyword evidence="10 15" id="KW-0234">DNA repair</keyword>
<evidence type="ECO:0000256" key="6">
    <source>
        <dbReference type="ARBA" id="ARBA00022771"/>
    </source>
</evidence>
<name>A0A272EQ31_9RHOO</name>
<dbReference type="EMBL" id="NMRN01000044">
    <property type="protein sequence ID" value="PAS92219.1"/>
    <property type="molecule type" value="Genomic_DNA"/>
</dbReference>
<dbReference type="SUPFAM" id="SSF81624">
    <property type="entry name" value="N-terminal domain of MutM-like DNA repair proteins"/>
    <property type="match status" value="1"/>
</dbReference>
<evidence type="ECO:0000256" key="8">
    <source>
        <dbReference type="ARBA" id="ARBA00022833"/>
    </source>
</evidence>
<dbReference type="EC" id="3.2.2.23" evidence="15"/>
<feature type="active site" description="Schiff-base intermediate with DNA" evidence="15">
    <location>
        <position position="2"/>
    </location>
</feature>
<dbReference type="InterPro" id="IPR015887">
    <property type="entry name" value="DNA_glyclase_Znf_dom_DNA_BS"/>
</dbReference>
<evidence type="ECO:0000256" key="5">
    <source>
        <dbReference type="ARBA" id="ARBA00022763"/>
    </source>
</evidence>
<dbReference type="Pfam" id="PF06831">
    <property type="entry name" value="H2TH"/>
    <property type="match status" value="1"/>
</dbReference>
<dbReference type="Pfam" id="PF01149">
    <property type="entry name" value="Fapy_DNA_glyco"/>
    <property type="match status" value="1"/>
</dbReference>
<dbReference type="EC" id="4.2.99.18" evidence="15"/>
<feature type="active site" description="Proton donor; for delta-elimination activity" evidence="15">
    <location>
        <position position="260"/>
    </location>
</feature>
<dbReference type="PANTHER" id="PTHR22993:SF9">
    <property type="entry name" value="FORMAMIDOPYRIMIDINE-DNA GLYCOSYLASE"/>
    <property type="match status" value="1"/>
</dbReference>
<evidence type="ECO:0000256" key="14">
    <source>
        <dbReference type="ARBA" id="ARBA00044632"/>
    </source>
</evidence>
<dbReference type="GO" id="GO:0006284">
    <property type="term" value="P:base-excision repair"/>
    <property type="evidence" value="ECO:0007669"/>
    <property type="project" value="InterPro"/>
</dbReference>
<dbReference type="InterPro" id="IPR035937">
    <property type="entry name" value="FPG_N"/>
</dbReference>
<dbReference type="InterPro" id="IPR020629">
    <property type="entry name" value="FPG_Glyclase"/>
</dbReference>
<evidence type="ECO:0000256" key="13">
    <source>
        <dbReference type="ARBA" id="ARBA00023295"/>
    </source>
</evidence>
<dbReference type="SMART" id="SM00898">
    <property type="entry name" value="Fapy_DNA_glyco"/>
    <property type="match status" value="1"/>
</dbReference>
<evidence type="ECO:0000259" key="17">
    <source>
        <dbReference type="PROSITE" id="PS51068"/>
    </source>
</evidence>
<feature type="active site" description="Proton donor" evidence="15">
    <location>
        <position position="3"/>
    </location>
</feature>
<dbReference type="AlphaFoldDB" id="A0A272EQ31"/>
<keyword evidence="21" id="KW-1185">Reference proteome</keyword>
<evidence type="ECO:0000256" key="3">
    <source>
        <dbReference type="ARBA" id="ARBA00011245"/>
    </source>
</evidence>
<feature type="domain" description="Formamidopyrimidine-DNA glycosylase catalytic" evidence="17">
    <location>
        <begin position="2"/>
        <end position="112"/>
    </location>
</feature>
<keyword evidence="9 15" id="KW-0238">DNA-binding</keyword>
<evidence type="ECO:0000313" key="19">
    <source>
        <dbReference type="EMBL" id="PAS92219.1"/>
    </source>
</evidence>
<dbReference type="FunFam" id="3.20.190.10:FF:000001">
    <property type="entry name" value="Formamidopyrimidine-DNA glycosylase"/>
    <property type="match status" value="1"/>
</dbReference>
<dbReference type="HAMAP" id="MF_00103">
    <property type="entry name" value="Fapy_DNA_glycosyl"/>
    <property type="match status" value="1"/>
</dbReference>
<dbReference type="FunFam" id="1.10.8.50:FF:000003">
    <property type="entry name" value="Formamidopyrimidine-DNA glycosylase"/>
    <property type="match status" value="1"/>
</dbReference>
<dbReference type="Proteomes" id="UP000216107">
    <property type="component" value="Unassembled WGS sequence"/>
</dbReference>
<comment type="function">
    <text evidence="15">Involved in base excision repair of DNA damaged by oxidation or by mutagenic agents. Acts as DNA glycosylase that recognizes and removes damaged bases. Has a preference for oxidized purines, such as 7,8-dihydro-8-oxoguanine (8-oxoG). Has AP (apurinic/apyrimidinic) lyase activity and introduces nicks in the DNA strand. Cleaves the DNA backbone by beta-delta elimination to generate a single-strand break at the site of the removed base with both 3'- and 5'-phosphates.</text>
</comment>
<dbReference type="InterPro" id="IPR012319">
    <property type="entry name" value="FPG_cat"/>
</dbReference>
<dbReference type="PROSITE" id="PS01242">
    <property type="entry name" value="ZF_FPG_1"/>
    <property type="match status" value="1"/>
</dbReference>
<evidence type="ECO:0000256" key="7">
    <source>
        <dbReference type="ARBA" id="ARBA00022801"/>
    </source>
</evidence>
<evidence type="ECO:0000256" key="11">
    <source>
        <dbReference type="ARBA" id="ARBA00023239"/>
    </source>
</evidence>
<evidence type="ECO:0000313" key="21">
    <source>
        <dbReference type="Proteomes" id="UP000623509"/>
    </source>
</evidence>
<dbReference type="SUPFAM" id="SSF57716">
    <property type="entry name" value="Glucocorticoid receptor-like (DNA-binding domain)"/>
    <property type="match status" value="1"/>
</dbReference>
<accession>A0A272EQ31</accession>
<dbReference type="Proteomes" id="UP000623509">
    <property type="component" value="Unassembled WGS sequence"/>
</dbReference>
<organism evidence="19 20">
    <name type="scientific">Candidatus Dactylopiibacterium carminicum</name>
    <dbReference type="NCBI Taxonomy" id="857335"/>
    <lineage>
        <taxon>Bacteria</taxon>
        <taxon>Pseudomonadati</taxon>
        <taxon>Pseudomonadota</taxon>
        <taxon>Betaproteobacteria</taxon>
        <taxon>Rhodocyclales</taxon>
        <taxon>Rhodocyclaceae</taxon>
        <taxon>Candidatus Dactylopiibacterium</taxon>
    </lineage>
</organism>
<dbReference type="PROSITE" id="PS51068">
    <property type="entry name" value="FPG_CAT"/>
    <property type="match status" value="1"/>
</dbReference>
<proteinExistence type="inferred from homology"/>
<dbReference type="Pfam" id="PF06827">
    <property type="entry name" value="zf-FPG_IleRS"/>
    <property type="match status" value="1"/>
</dbReference>
<evidence type="ECO:0000256" key="1">
    <source>
        <dbReference type="ARBA" id="ARBA00001668"/>
    </source>
</evidence>
<dbReference type="GO" id="GO:0140078">
    <property type="term" value="F:class I DNA-(apurinic or apyrimidinic site) endonuclease activity"/>
    <property type="evidence" value="ECO:0007669"/>
    <property type="project" value="UniProtKB-EC"/>
</dbReference>
<protein>
    <recommendedName>
        <fullName evidence="15">Formamidopyrimidine-DNA glycosylase</fullName>
        <shortName evidence="15">Fapy-DNA glycosylase</shortName>
        <ecNumber evidence="15">3.2.2.23</ecNumber>
    </recommendedName>
    <alternativeName>
        <fullName evidence="15">DNA-(apurinic or apyrimidinic site) lyase MutM</fullName>
        <shortName evidence="15">AP lyase MutM</shortName>
        <ecNumber evidence="15">4.2.99.18</ecNumber>
    </alternativeName>
</protein>
<comment type="catalytic activity">
    <reaction evidence="14 15">
        <text>2'-deoxyribonucleotide-(2'-deoxyribose 5'-phosphate)-2'-deoxyribonucleotide-DNA = a 3'-end 2'-deoxyribonucleotide-(2,3-dehydro-2,3-deoxyribose 5'-phosphate)-DNA + a 5'-end 5'-phospho-2'-deoxyribonucleoside-DNA + H(+)</text>
        <dbReference type="Rhea" id="RHEA:66592"/>
        <dbReference type="Rhea" id="RHEA-COMP:13180"/>
        <dbReference type="Rhea" id="RHEA-COMP:16897"/>
        <dbReference type="Rhea" id="RHEA-COMP:17067"/>
        <dbReference type="ChEBI" id="CHEBI:15378"/>
        <dbReference type="ChEBI" id="CHEBI:136412"/>
        <dbReference type="ChEBI" id="CHEBI:157695"/>
        <dbReference type="ChEBI" id="CHEBI:167181"/>
        <dbReference type="EC" id="4.2.99.18"/>
    </reaction>
</comment>
<keyword evidence="11 15" id="KW-0456">Lyase</keyword>
<dbReference type="GO" id="GO:0034039">
    <property type="term" value="F:8-oxo-7,8-dihydroguanine DNA N-glycosylase activity"/>
    <property type="evidence" value="ECO:0007669"/>
    <property type="project" value="TreeGrafter"/>
</dbReference>
<comment type="cofactor">
    <cofactor evidence="15">
        <name>Zn(2+)</name>
        <dbReference type="ChEBI" id="CHEBI:29105"/>
    </cofactor>
    <text evidence="15">Binds 1 zinc ion per subunit.</text>
</comment>
<dbReference type="GO" id="GO:0003684">
    <property type="term" value="F:damaged DNA binding"/>
    <property type="evidence" value="ECO:0007669"/>
    <property type="project" value="InterPro"/>
</dbReference>
<comment type="similarity">
    <text evidence="2 15">Belongs to the FPG family.</text>
</comment>
<feature type="binding site" evidence="15">
    <location>
        <position position="109"/>
    </location>
    <ligand>
        <name>DNA</name>
        <dbReference type="ChEBI" id="CHEBI:16991"/>
    </ligand>
</feature>
<dbReference type="CDD" id="cd08966">
    <property type="entry name" value="EcFpg-like_N"/>
    <property type="match status" value="1"/>
</dbReference>
<keyword evidence="4 15" id="KW-0479">Metal-binding</keyword>
<keyword evidence="6 15" id="KW-0863">Zinc-finger</keyword>
<dbReference type="InterPro" id="IPR010979">
    <property type="entry name" value="Ribosomal_uS13-like_H2TH"/>
</dbReference>
<keyword evidence="8 15" id="KW-0862">Zinc</keyword>
<dbReference type="PROSITE" id="PS51066">
    <property type="entry name" value="ZF_FPG_2"/>
    <property type="match status" value="1"/>
</dbReference>
<evidence type="ECO:0000313" key="20">
    <source>
        <dbReference type="Proteomes" id="UP000216107"/>
    </source>
</evidence>
<comment type="caution">
    <text evidence="19">The sequence shown here is derived from an EMBL/GenBank/DDBJ whole genome shotgun (WGS) entry which is preliminary data.</text>
</comment>
<feature type="binding site" evidence="15">
    <location>
        <position position="151"/>
    </location>
    <ligand>
        <name>DNA</name>
        <dbReference type="ChEBI" id="CHEBI:16991"/>
    </ligand>
</feature>